<dbReference type="AlphaFoldDB" id="A0A9J6CF43"/>
<proteinExistence type="predicted"/>
<dbReference type="GO" id="GO:0003713">
    <property type="term" value="F:transcription coactivator activity"/>
    <property type="evidence" value="ECO:0007669"/>
    <property type="project" value="TreeGrafter"/>
</dbReference>
<keyword evidence="2" id="KW-0805">Transcription regulation</keyword>
<evidence type="ECO:0000313" key="5">
    <source>
        <dbReference type="EMBL" id="KAG5680700.1"/>
    </source>
</evidence>
<comment type="caution">
    <text evidence="5">The sequence shown here is derived from an EMBL/GenBank/DDBJ whole genome shotgun (WGS) entry which is preliminary data.</text>
</comment>
<dbReference type="InterPro" id="IPR003195">
    <property type="entry name" value="TFIID_TAF13"/>
</dbReference>
<dbReference type="OrthoDB" id="66982at2759"/>
<keyword evidence="3" id="KW-0804">Transcription</keyword>
<dbReference type="Proteomes" id="UP001107558">
    <property type="component" value="Chromosome 1"/>
</dbReference>
<dbReference type="PANTHER" id="PTHR11380">
    <property type="entry name" value="TRANSCRIPTION INITIATION FACTOR TFIID/SUPT3-RELATED"/>
    <property type="match status" value="1"/>
</dbReference>
<dbReference type="PANTHER" id="PTHR11380:SF16">
    <property type="entry name" value="TRANSCRIPTION INITIATION PROTEIN SPT3 HOMOLOG"/>
    <property type="match status" value="1"/>
</dbReference>
<keyword evidence="6" id="KW-1185">Reference proteome</keyword>
<dbReference type="GO" id="GO:0006366">
    <property type="term" value="P:transcription by RNA polymerase II"/>
    <property type="evidence" value="ECO:0007669"/>
    <property type="project" value="InterPro"/>
</dbReference>
<name>A0A9J6CF43_POLVA</name>
<evidence type="ECO:0000256" key="1">
    <source>
        <dbReference type="ARBA" id="ARBA00004123"/>
    </source>
</evidence>
<dbReference type="EMBL" id="JADBJN010000001">
    <property type="protein sequence ID" value="KAG5680700.1"/>
    <property type="molecule type" value="Genomic_DNA"/>
</dbReference>
<evidence type="ECO:0000256" key="2">
    <source>
        <dbReference type="ARBA" id="ARBA00023015"/>
    </source>
</evidence>
<gene>
    <name evidence="5" type="ORF">PVAND_010191</name>
</gene>
<accession>A0A9J6CF43</accession>
<protein>
    <submittedName>
        <fullName evidence="5">Uncharacterized protein</fullName>
    </submittedName>
</protein>
<evidence type="ECO:0000256" key="4">
    <source>
        <dbReference type="ARBA" id="ARBA00023242"/>
    </source>
</evidence>
<dbReference type="Pfam" id="PF02269">
    <property type="entry name" value="TFIID-18kDa"/>
    <property type="match status" value="1"/>
</dbReference>
<reference evidence="5" key="1">
    <citation type="submission" date="2021-03" db="EMBL/GenBank/DDBJ databases">
        <title>Chromosome level genome of the anhydrobiotic midge Polypedilum vanderplanki.</title>
        <authorList>
            <person name="Yoshida Y."/>
            <person name="Kikawada T."/>
            <person name="Gusev O."/>
        </authorList>
    </citation>
    <scope>NUCLEOTIDE SEQUENCE</scope>
    <source>
        <strain evidence="5">NIAS01</strain>
        <tissue evidence="5">Whole body or cell culture</tissue>
    </source>
</reference>
<keyword evidence="4" id="KW-0539">Nucleus</keyword>
<comment type="subcellular location">
    <subcellularLocation>
        <location evidence="1">Nucleus</location>
    </subcellularLocation>
</comment>
<dbReference type="GO" id="GO:0005634">
    <property type="term" value="C:nucleus"/>
    <property type="evidence" value="ECO:0007669"/>
    <property type="project" value="UniProtKB-SubCell"/>
</dbReference>
<evidence type="ECO:0000313" key="6">
    <source>
        <dbReference type="Proteomes" id="UP001107558"/>
    </source>
</evidence>
<evidence type="ECO:0000256" key="3">
    <source>
        <dbReference type="ARBA" id="ARBA00023163"/>
    </source>
</evidence>
<organism evidence="5 6">
    <name type="scientific">Polypedilum vanderplanki</name>
    <name type="common">Sleeping chironomid midge</name>
    <dbReference type="NCBI Taxonomy" id="319348"/>
    <lineage>
        <taxon>Eukaryota</taxon>
        <taxon>Metazoa</taxon>
        <taxon>Ecdysozoa</taxon>
        <taxon>Arthropoda</taxon>
        <taxon>Hexapoda</taxon>
        <taxon>Insecta</taxon>
        <taxon>Pterygota</taxon>
        <taxon>Neoptera</taxon>
        <taxon>Endopterygota</taxon>
        <taxon>Diptera</taxon>
        <taxon>Nematocera</taxon>
        <taxon>Chironomoidea</taxon>
        <taxon>Chironomidae</taxon>
        <taxon>Chironominae</taxon>
        <taxon>Polypedilum</taxon>
        <taxon>Polypedilum</taxon>
    </lineage>
</organism>
<sequence length="296" mass="34373">MHNSLINTNSNSMYRRAVSQQSEYKSKLFDEIAILMRANGDCDVHMQLKESIILVEKILIQQLKALIFEAIEVSNNPSPQLTDFEFLLHRNKPKLARFRNHMKNVQKIQCKSDQKQLGLDPTFLNRISSEESDEEQEIYDAEKTRRIYRADRISQILSPQKYDEFQKARSYTSNLRNKNNFLNKLVEVLQIPKELQENSPNFLDCLLFFALETVATLVDFSILTRLNSDNRINDPIIVPSNLSNDILHICPEVTQGRGQEGIKPIKVQEIQEAMRRVQQMHNHRKMGSSKIAFLAL</sequence>